<keyword evidence="3 6" id="KW-0378">Hydrolase</keyword>
<dbReference type="Gene3D" id="3.40.50.200">
    <property type="entry name" value="Peptidase S8/S53 domain"/>
    <property type="match status" value="1"/>
</dbReference>
<feature type="domain" description="Major facilitator superfamily (MFS) profile" evidence="9">
    <location>
        <begin position="967"/>
        <end position="1166"/>
    </location>
</feature>
<feature type="transmembrane region" description="Helical" evidence="8">
    <location>
        <begin position="1072"/>
        <end position="1093"/>
    </location>
</feature>
<comment type="similarity">
    <text evidence="1 6 7">Belongs to the peptidase S8 family.</text>
</comment>
<name>A0A1J5U9M4_9ARCH</name>
<dbReference type="InterPro" id="IPR036852">
    <property type="entry name" value="Peptidase_S8/S53_dom_sf"/>
</dbReference>
<accession>A0A1J5U9M4</accession>
<dbReference type="PRINTS" id="PR00723">
    <property type="entry name" value="SUBTILISIN"/>
</dbReference>
<dbReference type="PANTHER" id="PTHR43806">
    <property type="entry name" value="PEPTIDASE S8"/>
    <property type="match status" value="1"/>
</dbReference>
<dbReference type="STRING" id="1888995.BD935_03910"/>
<feature type="transmembrane region" description="Helical" evidence="8">
    <location>
        <begin position="714"/>
        <end position="733"/>
    </location>
</feature>
<evidence type="ECO:0000256" key="3">
    <source>
        <dbReference type="ARBA" id="ARBA00022801"/>
    </source>
</evidence>
<dbReference type="InterPro" id="IPR011701">
    <property type="entry name" value="MFS"/>
</dbReference>
<keyword evidence="8" id="KW-0472">Membrane</keyword>
<comment type="caution">
    <text evidence="10">The sequence shown here is derived from an EMBL/GenBank/DDBJ whole genome shotgun (WGS) entry which is preliminary data.</text>
</comment>
<evidence type="ECO:0000313" key="10">
    <source>
        <dbReference type="EMBL" id="OIR20974.1"/>
    </source>
</evidence>
<dbReference type="AlphaFoldDB" id="A0A1J5U9M4"/>
<reference evidence="10 11" key="1">
    <citation type="submission" date="2016-08" db="EMBL/GenBank/DDBJ databases">
        <title>New Insights into Marine Group III Euryarchaeota, from dark to light.</title>
        <authorList>
            <person name="Haro-Moreno J.M."/>
            <person name="Rodriguez-Valera F."/>
            <person name="Lopez-Garcia P."/>
            <person name="Moreira D."/>
            <person name="Martin-Cuadrado A.B."/>
        </authorList>
    </citation>
    <scope>NUCLEOTIDE SEQUENCE [LARGE SCALE GENOMIC DNA]</scope>
    <source>
        <strain evidence="10">CG-Epi1</strain>
    </source>
</reference>
<feature type="transmembrane region" description="Helical" evidence="8">
    <location>
        <begin position="1042"/>
        <end position="1060"/>
    </location>
</feature>
<feature type="transmembrane region" description="Helical" evidence="8">
    <location>
        <begin position="971"/>
        <end position="989"/>
    </location>
</feature>
<gene>
    <name evidence="10" type="ORF">BD935_03910</name>
</gene>
<feature type="transmembrane region" description="Helical" evidence="8">
    <location>
        <begin position="745"/>
        <end position="767"/>
    </location>
</feature>
<dbReference type="SUPFAM" id="SSF52743">
    <property type="entry name" value="Subtilisin-like"/>
    <property type="match status" value="1"/>
</dbReference>
<evidence type="ECO:0000256" key="2">
    <source>
        <dbReference type="ARBA" id="ARBA00022670"/>
    </source>
</evidence>
<dbReference type="InterPro" id="IPR022398">
    <property type="entry name" value="Peptidase_S8_His-AS"/>
</dbReference>
<dbReference type="Gene3D" id="1.20.1250.20">
    <property type="entry name" value="MFS general substrate transporter like domains"/>
    <property type="match status" value="2"/>
</dbReference>
<dbReference type="InterPro" id="IPR036259">
    <property type="entry name" value="MFS_trans_sf"/>
</dbReference>
<feature type="active site" description="Charge relay system" evidence="5 6">
    <location>
        <position position="164"/>
    </location>
</feature>
<organism evidence="10 11">
    <name type="scientific">Marine Group III euryarchaeote CG-Epi1</name>
    <dbReference type="NCBI Taxonomy" id="1888995"/>
    <lineage>
        <taxon>Archaea</taxon>
        <taxon>Methanobacteriati</taxon>
        <taxon>Thermoplasmatota</taxon>
        <taxon>Thermoplasmata</taxon>
        <taxon>Candidatus Thermoprofundales</taxon>
    </lineage>
</organism>
<proteinExistence type="inferred from homology"/>
<evidence type="ECO:0000256" key="6">
    <source>
        <dbReference type="PROSITE-ProRule" id="PRU01240"/>
    </source>
</evidence>
<evidence type="ECO:0000256" key="5">
    <source>
        <dbReference type="PIRSR" id="PIRSR615500-1"/>
    </source>
</evidence>
<evidence type="ECO:0000313" key="11">
    <source>
        <dbReference type="Proteomes" id="UP000183080"/>
    </source>
</evidence>
<dbReference type="InterPro" id="IPR023827">
    <property type="entry name" value="Peptidase_S8_Asp-AS"/>
</dbReference>
<dbReference type="Pfam" id="PF07690">
    <property type="entry name" value="MFS_1"/>
    <property type="match status" value="1"/>
</dbReference>
<protein>
    <recommendedName>
        <fullName evidence="9">Major facilitator superfamily (MFS) profile domain-containing protein</fullName>
    </recommendedName>
</protein>
<dbReference type="Pfam" id="PF00082">
    <property type="entry name" value="Peptidase_S8"/>
    <property type="match status" value="1"/>
</dbReference>
<dbReference type="GO" id="GO:0022857">
    <property type="term" value="F:transmembrane transporter activity"/>
    <property type="evidence" value="ECO:0007669"/>
    <property type="project" value="InterPro"/>
</dbReference>
<dbReference type="SUPFAM" id="SSF103473">
    <property type="entry name" value="MFS general substrate transporter"/>
    <property type="match status" value="1"/>
</dbReference>
<dbReference type="PROSITE" id="PS00136">
    <property type="entry name" value="SUBTILASE_ASP"/>
    <property type="match status" value="1"/>
</dbReference>
<dbReference type="GO" id="GO:0006508">
    <property type="term" value="P:proteolysis"/>
    <property type="evidence" value="ECO:0007669"/>
    <property type="project" value="UniProtKB-KW"/>
</dbReference>
<feature type="transmembrane region" description="Helical" evidence="8">
    <location>
        <begin position="827"/>
        <end position="857"/>
    </location>
</feature>
<feature type="active site" description="Charge relay system" evidence="5 6">
    <location>
        <position position="216"/>
    </location>
</feature>
<evidence type="ECO:0000256" key="8">
    <source>
        <dbReference type="SAM" id="Phobius"/>
    </source>
</evidence>
<dbReference type="InterPro" id="IPR023828">
    <property type="entry name" value="Peptidase_S8_Ser-AS"/>
</dbReference>
<evidence type="ECO:0000256" key="4">
    <source>
        <dbReference type="ARBA" id="ARBA00022825"/>
    </source>
</evidence>
<keyword evidence="2 6" id="KW-0645">Protease</keyword>
<keyword evidence="4 6" id="KW-0720">Serine protease</keyword>
<dbReference type="PROSITE" id="PS50850">
    <property type="entry name" value="MFS"/>
    <property type="match status" value="1"/>
</dbReference>
<evidence type="ECO:0000256" key="1">
    <source>
        <dbReference type="ARBA" id="ARBA00011073"/>
    </source>
</evidence>
<keyword evidence="8" id="KW-1133">Transmembrane helix</keyword>
<sequence length="1166" mass="125967">MQRKAITAGIVTFLLLSTGFVNLSAEENSPIYENNWWDVYSRDKNHDGISDLLVWKLEQGERFFNAGEARVFVRYDHHPTDYDVQRLEDAGIEVTFRAQFIDLIATTMPRDMISEVAAWDGVVMLDDIGKAEPHMADAVPAMGVDDVWLNHGIYGEGISIAIVDTGVDNAHVGLDDMDDNQFTFDDMKVVAYYDAVQDAVICSPCLPGESIDSGTHGTHVAGIAAGTGAGDNTGTPHIGVAPKANLVNVLACCDGDIEDIIRGVEWTIENQKVVTPNIRVMTSSLGEQQVEFHIDNDGSSAWSQIVDAAVESGLVVTLSAGNEFGSATGAGCNTIDSPGDSRLPITVASLDKDLSLAIYSSRGYTSDGRVKPDVAAIGSNIMAPNQGTGTGYTSKSGTSMATPLMAGIVALTLEANPDLTPAEVKDTLVAGYSIEREILNDDPDAASNNCSILETRPDNEYGYGQADPLVFVEIAGKIDPEVSVNWSLEYDMEEVNGTMVPVKPKIYKNEILKGTAVTANKPTNGGGIEIKFGASEWYSATDTSTQGNWATWELPIPSDLVIENNQTITLSARLVLDNGESMSAVSSFSVVYLNENKPSSALLAGLTDLAGGIFLPVILLSMAATGYIFTQKRRSESNVEVEESGDDEFVWEDEGDAAGQPNLMTTMFFGGMSAKALTLCSLYVAQGIPSGFISYTLIAYLAQQGFTAAEIGNMLFWVYLPWVFKFLWGPFVDNYHYLPMGRRRPWILGAQAGMVITVVIIALVPGIESKIALLTGLLFFHNCFASLQDVAVDGLAVDVLSPEEFGKINGFMFGAKRFGTMVGGAGIGYFIGSLGIAGGLFLTVPMLLLIMCLPAFIRERPGEKLFPWGEGKAVIKVKDEPKPTKTKKKVAKQVSWDMGTHTPQSLGVDFGIIIALDLFLLLTIGDFAGSMWVHLLTLGCGAAYFFFLRNNTVGQQAFDLAPQKSDIVKALSLRAPLIGMLLAMLTYFWEFLIPVLNVLFIQQLGWSDAEYIAVTGGWAVTAGIAGTIIGGLIADKFGARRIASLFAVLTGLSIFTIALAEDLWQNKAVMTWLIVIYPFFGAAMGISLISLFMNVTWPKVGATQFTLYMALLNFGALFGLKMAGYFEENFTYTTTIMIGGSCQLLIAFVLPFIDPGQTRRELGNEF</sequence>
<keyword evidence="8" id="KW-0812">Transmembrane</keyword>
<dbReference type="PROSITE" id="PS51892">
    <property type="entry name" value="SUBTILASE"/>
    <property type="match status" value="1"/>
</dbReference>
<dbReference type="InterPro" id="IPR020846">
    <property type="entry name" value="MFS_dom"/>
</dbReference>
<dbReference type="InterPro" id="IPR000209">
    <property type="entry name" value="Peptidase_S8/S53_dom"/>
</dbReference>
<evidence type="ECO:0000256" key="7">
    <source>
        <dbReference type="RuleBase" id="RU003355"/>
    </source>
</evidence>
<dbReference type="GO" id="GO:0004252">
    <property type="term" value="F:serine-type endopeptidase activity"/>
    <property type="evidence" value="ECO:0007669"/>
    <property type="project" value="UniProtKB-UniRule"/>
</dbReference>
<feature type="transmembrane region" description="Helical" evidence="8">
    <location>
        <begin position="931"/>
        <end position="950"/>
    </location>
</feature>
<dbReference type="InterPro" id="IPR050131">
    <property type="entry name" value="Peptidase_S8_subtilisin-like"/>
</dbReference>
<dbReference type="PROSITE" id="PS00138">
    <property type="entry name" value="SUBTILASE_SER"/>
    <property type="match status" value="1"/>
</dbReference>
<feature type="transmembrane region" description="Helical" evidence="8">
    <location>
        <begin position="1132"/>
        <end position="1153"/>
    </location>
</feature>
<feature type="transmembrane region" description="Helical" evidence="8">
    <location>
        <begin position="906"/>
        <end position="925"/>
    </location>
</feature>
<feature type="transmembrane region" description="Helical" evidence="8">
    <location>
        <begin position="1009"/>
        <end position="1030"/>
    </location>
</feature>
<dbReference type="EMBL" id="MIZA01000004">
    <property type="protein sequence ID" value="OIR20974.1"/>
    <property type="molecule type" value="Genomic_DNA"/>
</dbReference>
<dbReference type="PROSITE" id="PS00137">
    <property type="entry name" value="SUBTILASE_HIS"/>
    <property type="match status" value="1"/>
</dbReference>
<dbReference type="Proteomes" id="UP000183080">
    <property type="component" value="Unassembled WGS sequence"/>
</dbReference>
<feature type="active site" description="Charge relay system" evidence="5 6">
    <location>
        <position position="399"/>
    </location>
</feature>
<dbReference type="PANTHER" id="PTHR43806:SF11">
    <property type="entry name" value="CEREVISIN-RELATED"/>
    <property type="match status" value="1"/>
</dbReference>
<feature type="transmembrane region" description="Helical" evidence="8">
    <location>
        <begin position="676"/>
        <end position="702"/>
    </location>
</feature>
<dbReference type="InterPro" id="IPR015500">
    <property type="entry name" value="Peptidase_S8_subtilisin-rel"/>
</dbReference>
<evidence type="ECO:0000259" key="9">
    <source>
        <dbReference type="PROSITE" id="PS50850"/>
    </source>
</evidence>
<feature type="transmembrane region" description="Helical" evidence="8">
    <location>
        <begin position="609"/>
        <end position="629"/>
    </location>
</feature>
<feature type="transmembrane region" description="Helical" evidence="8">
    <location>
        <begin position="1105"/>
        <end position="1126"/>
    </location>
</feature>